<dbReference type="Proteomes" id="UP000612680">
    <property type="component" value="Chromosome"/>
</dbReference>
<proteinExistence type="predicted"/>
<protein>
    <recommendedName>
        <fullName evidence="3">Phosphoadenosine phosphosulfate reductase family protein</fullName>
    </recommendedName>
</protein>
<dbReference type="EMBL" id="CP056775">
    <property type="protein sequence ID" value="QRQ99745.1"/>
    <property type="molecule type" value="Genomic_DNA"/>
</dbReference>
<reference evidence="1 2" key="1">
    <citation type="submission" date="2020-06" db="EMBL/GenBank/DDBJ databases">
        <title>Dyadobacter sandarakinus sp. nov., isolated from the soil of the Arctic Yellow River Station.</title>
        <authorList>
            <person name="Zhang Y."/>
            <person name="Peng F."/>
        </authorList>
    </citation>
    <scope>NUCLEOTIDE SEQUENCE [LARGE SCALE GENOMIC DNA]</scope>
    <source>
        <strain evidence="1 2">Q3-56</strain>
    </source>
</reference>
<evidence type="ECO:0000313" key="1">
    <source>
        <dbReference type="EMBL" id="QRQ99745.1"/>
    </source>
</evidence>
<dbReference type="RefSeq" id="WP_204660506.1">
    <property type="nucleotide sequence ID" value="NZ_CP056775.1"/>
</dbReference>
<accession>A0ABX7I110</accession>
<dbReference type="Gene3D" id="3.40.50.620">
    <property type="entry name" value="HUPs"/>
    <property type="match status" value="1"/>
</dbReference>
<keyword evidence="2" id="KW-1185">Reference proteome</keyword>
<organism evidence="1 2">
    <name type="scientific">Dyadobacter sandarakinus</name>
    <dbReference type="NCBI Taxonomy" id="2747268"/>
    <lineage>
        <taxon>Bacteria</taxon>
        <taxon>Pseudomonadati</taxon>
        <taxon>Bacteroidota</taxon>
        <taxon>Cytophagia</taxon>
        <taxon>Cytophagales</taxon>
        <taxon>Spirosomataceae</taxon>
        <taxon>Dyadobacter</taxon>
    </lineage>
</organism>
<gene>
    <name evidence="1" type="ORF">HWI92_01835</name>
</gene>
<evidence type="ECO:0000313" key="2">
    <source>
        <dbReference type="Proteomes" id="UP000612680"/>
    </source>
</evidence>
<sequence length="266" mass="30970">MQLDMFPEYIDYSEQEVLLGLSGGINSMAVLCWLSKCDPKYYPKTLHLFYAHLAEHSDDTFRFVADGVRFARRVFPSVQFRMVRGSVIEYFESQKMIPHPTKSPCTRVLKLEPMFTYMAEHGITENVVGYVKGEAIRRASRMAKRTNSDLNHVVADGVRVRFPISSHDNEWCFDICRELIGWYPAIYDIRDAKGNRVFKHNNCLPCKNMELADFKAVGKHFPEKMAKAVELSDRLKRHWGRNADDFYTTFGREEWEAIECEHCAFD</sequence>
<name>A0ABX7I110_9BACT</name>
<dbReference type="InterPro" id="IPR014729">
    <property type="entry name" value="Rossmann-like_a/b/a_fold"/>
</dbReference>
<evidence type="ECO:0008006" key="3">
    <source>
        <dbReference type="Google" id="ProtNLM"/>
    </source>
</evidence>
<dbReference type="SUPFAM" id="SSF52402">
    <property type="entry name" value="Adenine nucleotide alpha hydrolases-like"/>
    <property type="match status" value="1"/>
</dbReference>